<protein>
    <submittedName>
        <fullName evidence="1">Uncharacterized protein</fullName>
    </submittedName>
</protein>
<dbReference type="EMBL" id="AP022609">
    <property type="protein sequence ID" value="BBZ21746.1"/>
    <property type="molecule type" value="Genomic_DNA"/>
</dbReference>
<name>A0A7I7WVU3_9MYCO</name>
<accession>A0A7I7WVU3</accession>
<dbReference type="KEGG" id="mhib:MHIB_01640"/>
<proteinExistence type="predicted"/>
<evidence type="ECO:0000313" key="2">
    <source>
        <dbReference type="Proteomes" id="UP000467260"/>
    </source>
</evidence>
<evidence type="ECO:0000313" key="1">
    <source>
        <dbReference type="EMBL" id="BBZ21746.1"/>
    </source>
</evidence>
<keyword evidence="2" id="KW-1185">Reference proteome</keyword>
<dbReference type="Proteomes" id="UP000467260">
    <property type="component" value="Chromosome"/>
</dbReference>
<organism evidence="1 2">
    <name type="scientific">Mycolicibacter hiberniae</name>
    <dbReference type="NCBI Taxonomy" id="29314"/>
    <lineage>
        <taxon>Bacteria</taxon>
        <taxon>Bacillati</taxon>
        <taxon>Actinomycetota</taxon>
        <taxon>Actinomycetes</taxon>
        <taxon>Mycobacteriales</taxon>
        <taxon>Mycobacteriaceae</taxon>
        <taxon>Mycolicibacter</taxon>
    </lineage>
</organism>
<reference evidence="1 2" key="1">
    <citation type="journal article" date="2019" name="Emerg. Microbes Infect.">
        <title>Comprehensive subspecies identification of 175 nontuberculous mycobacteria species based on 7547 genomic profiles.</title>
        <authorList>
            <person name="Matsumoto Y."/>
            <person name="Kinjo T."/>
            <person name="Motooka D."/>
            <person name="Nabeya D."/>
            <person name="Jung N."/>
            <person name="Uechi K."/>
            <person name="Horii T."/>
            <person name="Iida T."/>
            <person name="Fujita J."/>
            <person name="Nakamura S."/>
        </authorList>
    </citation>
    <scope>NUCLEOTIDE SEQUENCE [LARGE SCALE GENOMIC DNA]</scope>
    <source>
        <strain evidence="1 2">JCM 13571</strain>
    </source>
</reference>
<sequence>MPGSIEGMPTAVAPIARQVAERARTDAGFAHVLDALLDAPTAPQGTLERIAAHALNDQRRAAVIDDFVAGALPTPKVQELLRLGTPQAVHRLRSRGKLIGAAVGNQTWFPAWQFDGARPRTDLPQILELLGRFTTDPLAADRIMRLTHDELGGISIAEALRNPETAPAAGRLLTSLGA</sequence>
<dbReference type="AlphaFoldDB" id="A0A7I7WVU3"/>
<gene>
    <name evidence="1" type="ORF">MHIB_01640</name>
</gene>